<gene>
    <name evidence="1" type="ORF">F4820DRAFT_243123</name>
</gene>
<keyword evidence="2" id="KW-1185">Reference proteome</keyword>
<accession>A0ACB9Z6K2</accession>
<dbReference type="Proteomes" id="UP001497700">
    <property type="component" value="Unassembled WGS sequence"/>
</dbReference>
<evidence type="ECO:0000313" key="2">
    <source>
        <dbReference type="Proteomes" id="UP001497700"/>
    </source>
</evidence>
<evidence type="ECO:0000313" key="1">
    <source>
        <dbReference type="EMBL" id="KAI4866615.1"/>
    </source>
</evidence>
<protein>
    <submittedName>
        <fullName evidence="1">Uncharacterized protein</fullName>
    </submittedName>
</protein>
<name>A0ACB9Z6K2_9PEZI</name>
<dbReference type="EMBL" id="MU393456">
    <property type="protein sequence ID" value="KAI4866615.1"/>
    <property type="molecule type" value="Genomic_DNA"/>
</dbReference>
<comment type="caution">
    <text evidence="1">The sequence shown here is derived from an EMBL/GenBank/DDBJ whole genome shotgun (WGS) entry which is preliminary data.</text>
</comment>
<proteinExistence type="predicted"/>
<organism evidence="1 2">
    <name type="scientific">Hypoxylon rubiginosum</name>
    <dbReference type="NCBI Taxonomy" id="110542"/>
    <lineage>
        <taxon>Eukaryota</taxon>
        <taxon>Fungi</taxon>
        <taxon>Dikarya</taxon>
        <taxon>Ascomycota</taxon>
        <taxon>Pezizomycotina</taxon>
        <taxon>Sordariomycetes</taxon>
        <taxon>Xylariomycetidae</taxon>
        <taxon>Xylariales</taxon>
        <taxon>Hypoxylaceae</taxon>
        <taxon>Hypoxylon</taxon>
    </lineage>
</organism>
<reference evidence="1 2" key="1">
    <citation type="journal article" date="2022" name="New Phytol.">
        <title>Ecological generalism drives hyperdiversity of secondary metabolite gene clusters in xylarialean endophytes.</title>
        <authorList>
            <person name="Franco M.E.E."/>
            <person name="Wisecaver J.H."/>
            <person name="Arnold A.E."/>
            <person name="Ju Y.M."/>
            <person name="Slot J.C."/>
            <person name="Ahrendt S."/>
            <person name="Moore L.P."/>
            <person name="Eastman K.E."/>
            <person name="Scott K."/>
            <person name="Konkel Z."/>
            <person name="Mondo S.J."/>
            <person name="Kuo A."/>
            <person name="Hayes R.D."/>
            <person name="Haridas S."/>
            <person name="Andreopoulos B."/>
            <person name="Riley R."/>
            <person name="LaButti K."/>
            <person name="Pangilinan J."/>
            <person name="Lipzen A."/>
            <person name="Amirebrahimi M."/>
            <person name="Yan J."/>
            <person name="Adam C."/>
            <person name="Keymanesh K."/>
            <person name="Ng V."/>
            <person name="Louie K."/>
            <person name="Northen T."/>
            <person name="Drula E."/>
            <person name="Henrissat B."/>
            <person name="Hsieh H.M."/>
            <person name="Youens-Clark K."/>
            <person name="Lutzoni F."/>
            <person name="Miadlikowska J."/>
            <person name="Eastwood D.C."/>
            <person name="Hamelin R.C."/>
            <person name="Grigoriev I.V."/>
            <person name="U'Ren J.M."/>
        </authorList>
    </citation>
    <scope>NUCLEOTIDE SEQUENCE [LARGE SCALE GENOMIC DNA]</scope>
    <source>
        <strain evidence="1 2">CBS 119005</strain>
    </source>
</reference>
<sequence length="94" mass="10475">MKLLWVFVFVFLLATGVAVGRAHPYEALSVQYLFSPPKRRCCAVPPVCPRHPGDGCLRPFFPRSCDLVFLSIRANVFLTPLAIVSVASVFFFSI</sequence>